<dbReference type="EMBL" id="KZ613519">
    <property type="protein sequence ID" value="PMD14750.1"/>
    <property type="molecule type" value="Genomic_DNA"/>
</dbReference>
<evidence type="ECO:0000313" key="3">
    <source>
        <dbReference type="Proteomes" id="UP000235672"/>
    </source>
</evidence>
<feature type="transmembrane region" description="Helical" evidence="1">
    <location>
        <begin position="93"/>
        <end position="113"/>
    </location>
</feature>
<proteinExistence type="predicted"/>
<evidence type="ECO:0000313" key="2">
    <source>
        <dbReference type="EMBL" id="PMD14750.1"/>
    </source>
</evidence>
<name>A0A2J6PL51_9HELO</name>
<organism evidence="2 3">
    <name type="scientific">Hyaloscypha hepaticicola</name>
    <dbReference type="NCBI Taxonomy" id="2082293"/>
    <lineage>
        <taxon>Eukaryota</taxon>
        <taxon>Fungi</taxon>
        <taxon>Dikarya</taxon>
        <taxon>Ascomycota</taxon>
        <taxon>Pezizomycotina</taxon>
        <taxon>Leotiomycetes</taxon>
        <taxon>Helotiales</taxon>
        <taxon>Hyaloscyphaceae</taxon>
        <taxon>Hyaloscypha</taxon>
    </lineage>
</organism>
<keyword evidence="1" id="KW-0812">Transmembrane</keyword>
<keyword evidence="1" id="KW-0472">Membrane</keyword>
<keyword evidence="3" id="KW-1185">Reference proteome</keyword>
<keyword evidence="1" id="KW-1133">Transmembrane helix</keyword>
<dbReference type="OrthoDB" id="3010248at2759"/>
<feature type="transmembrane region" description="Helical" evidence="1">
    <location>
        <begin position="133"/>
        <end position="154"/>
    </location>
</feature>
<sequence>MGDPIGTIKDLREKLSRCDKFATHFEDRGLRDRQWKALAMICIAFDEWGQGDVAKGLLDKQLELYKITDKNLEDFLNICENISDQLAADRATAFLPIIAAQSFFIGALAIAMFKTASITPGSGNYISVEIHSIAFSALYFWIIPAVFFSAVIGVSQTAKSIPSFLKTLKSDFDNHDFLHDILPDVHFVDKDELRTLNGGIYSWQPRAKQQKVFQAPALESFIAFSSITSSILTSCLFSGFVPADGLQPRHCAYLFYFLMWVQSFVLTDLLKPSHSSNSREHMEDQKLTTSKQTLPADMVRFRLTYLKDFVWTLGTIGPLMYIQAGPFNNCEAYAAWGRAGLALPEMPDIARLLKERIHGLYIVIAVLGIGIQIFITVGSLWGCRKGLRVLLQNDDGTSLRPDWLRWSKAGLLRRLKEFQRSFYSGFYLLDNFARSN</sequence>
<dbReference type="Proteomes" id="UP000235672">
    <property type="component" value="Unassembled WGS sequence"/>
</dbReference>
<dbReference type="AlphaFoldDB" id="A0A2J6PL51"/>
<dbReference type="STRING" id="1745343.A0A2J6PL51"/>
<accession>A0A2J6PL51</accession>
<reference evidence="2 3" key="1">
    <citation type="submission" date="2016-05" db="EMBL/GenBank/DDBJ databases">
        <title>A degradative enzymes factory behind the ericoid mycorrhizal symbiosis.</title>
        <authorList>
            <consortium name="DOE Joint Genome Institute"/>
            <person name="Martino E."/>
            <person name="Morin E."/>
            <person name="Grelet G."/>
            <person name="Kuo A."/>
            <person name="Kohler A."/>
            <person name="Daghino S."/>
            <person name="Barry K."/>
            <person name="Choi C."/>
            <person name="Cichocki N."/>
            <person name="Clum A."/>
            <person name="Copeland A."/>
            <person name="Hainaut M."/>
            <person name="Haridas S."/>
            <person name="Labutti K."/>
            <person name="Lindquist E."/>
            <person name="Lipzen A."/>
            <person name="Khouja H.-R."/>
            <person name="Murat C."/>
            <person name="Ohm R."/>
            <person name="Olson A."/>
            <person name="Spatafora J."/>
            <person name="Veneault-Fourrey C."/>
            <person name="Henrissat B."/>
            <person name="Grigoriev I."/>
            <person name="Martin F."/>
            <person name="Perotto S."/>
        </authorList>
    </citation>
    <scope>NUCLEOTIDE SEQUENCE [LARGE SCALE GENOMIC DNA]</scope>
    <source>
        <strain evidence="2 3">UAMH 7357</strain>
    </source>
</reference>
<gene>
    <name evidence="2" type="ORF">NA56DRAFT_693826</name>
</gene>
<feature type="transmembrane region" description="Helical" evidence="1">
    <location>
        <begin position="360"/>
        <end position="381"/>
    </location>
</feature>
<protein>
    <submittedName>
        <fullName evidence="2">Uncharacterized protein</fullName>
    </submittedName>
</protein>
<evidence type="ECO:0000256" key="1">
    <source>
        <dbReference type="SAM" id="Phobius"/>
    </source>
</evidence>